<feature type="region of interest" description="Disordered" evidence="5">
    <location>
        <begin position="305"/>
        <end position="328"/>
    </location>
</feature>
<evidence type="ECO:0000313" key="7">
    <source>
        <dbReference type="EMBL" id="KAF2070423.1"/>
    </source>
</evidence>
<feature type="region of interest" description="Disordered" evidence="5">
    <location>
        <begin position="255"/>
        <end position="274"/>
    </location>
</feature>
<organism evidence="7 8">
    <name type="scientific">Polysphondylium violaceum</name>
    <dbReference type="NCBI Taxonomy" id="133409"/>
    <lineage>
        <taxon>Eukaryota</taxon>
        <taxon>Amoebozoa</taxon>
        <taxon>Evosea</taxon>
        <taxon>Eumycetozoa</taxon>
        <taxon>Dictyostelia</taxon>
        <taxon>Dictyosteliales</taxon>
        <taxon>Dictyosteliaceae</taxon>
        <taxon>Polysphondylium</taxon>
    </lineage>
</organism>
<accession>A0A8J4UXF6</accession>
<feature type="compositionally biased region" description="Low complexity" evidence="5">
    <location>
        <begin position="79"/>
        <end position="112"/>
    </location>
</feature>
<feature type="compositionally biased region" description="Low complexity" evidence="5">
    <location>
        <begin position="318"/>
        <end position="328"/>
    </location>
</feature>
<dbReference type="CDD" id="cd00202">
    <property type="entry name" value="ZnF_GATA"/>
    <property type="match status" value="1"/>
</dbReference>
<keyword evidence="3" id="KW-0862">Zinc</keyword>
<feature type="compositionally biased region" description="Low complexity" evidence="5">
    <location>
        <begin position="568"/>
        <end position="580"/>
    </location>
</feature>
<dbReference type="GO" id="GO:0043565">
    <property type="term" value="F:sequence-specific DNA binding"/>
    <property type="evidence" value="ECO:0007669"/>
    <property type="project" value="InterPro"/>
</dbReference>
<dbReference type="InterPro" id="IPR013088">
    <property type="entry name" value="Znf_NHR/GATA"/>
</dbReference>
<feature type="region of interest" description="Disordered" evidence="5">
    <location>
        <begin position="426"/>
        <end position="449"/>
    </location>
</feature>
<evidence type="ECO:0000256" key="4">
    <source>
        <dbReference type="PROSITE-ProRule" id="PRU00094"/>
    </source>
</evidence>
<evidence type="ECO:0000256" key="3">
    <source>
        <dbReference type="ARBA" id="ARBA00022833"/>
    </source>
</evidence>
<dbReference type="InterPro" id="IPR000679">
    <property type="entry name" value="Znf_GATA"/>
</dbReference>
<dbReference type="PANTHER" id="PTHR45658">
    <property type="entry name" value="GATA TRANSCRIPTION FACTOR"/>
    <property type="match status" value="1"/>
</dbReference>
<feature type="compositionally biased region" description="Low complexity" evidence="5">
    <location>
        <begin position="433"/>
        <end position="447"/>
    </location>
</feature>
<dbReference type="SUPFAM" id="SSF57716">
    <property type="entry name" value="Glucocorticoid receptor-like (DNA-binding domain)"/>
    <property type="match status" value="1"/>
</dbReference>
<dbReference type="OrthoDB" id="913037at2759"/>
<dbReference type="AlphaFoldDB" id="A0A8J4UXF6"/>
<dbReference type="Gene3D" id="3.30.50.10">
    <property type="entry name" value="Erythroid Transcription Factor GATA-1, subunit A"/>
    <property type="match status" value="1"/>
</dbReference>
<comment type="caution">
    <text evidence="7">The sequence shown here is derived from an EMBL/GenBank/DDBJ whole genome shotgun (WGS) entry which is preliminary data.</text>
</comment>
<protein>
    <recommendedName>
        <fullName evidence="6">GATA-type domain-containing protein</fullName>
    </recommendedName>
</protein>
<evidence type="ECO:0000256" key="5">
    <source>
        <dbReference type="SAM" id="MobiDB-lite"/>
    </source>
</evidence>
<dbReference type="PROSITE" id="PS50114">
    <property type="entry name" value="GATA_ZN_FINGER_2"/>
    <property type="match status" value="1"/>
</dbReference>
<feature type="region of interest" description="Disordered" evidence="5">
    <location>
        <begin position="587"/>
        <end position="613"/>
    </location>
</feature>
<dbReference type="SMART" id="SM00401">
    <property type="entry name" value="ZnF_GATA"/>
    <property type="match status" value="1"/>
</dbReference>
<dbReference type="GO" id="GO:0008270">
    <property type="term" value="F:zinc ion binding"/>
    <property type="evidence" value="ECO:0007669"/>
    <property type="project" value="UniProtKB-KW"/>
</dbReference>
<dbReference type="Proteomes" id="UP000695562">
    <property type="component" value="Unassembled WGS sequence"/>
</dbReference>
<feature type="domain" description="GATA-type" evidence="6">
    <location>
        <begin position="160"/>
        <end position="193"/>
    </location>
</feature>
<keyword evidence="8" id="KW-1185">Reference proteome</keyword>
<evidence type="ECO:0000259" key="6">
    <source>
        <dbReference type="PROSITE" id="PS50114"/>
    </source>
</evidence>
<sequence>MDYQQHSGKQMATEFPQRSQEMVGELNAELIDSKPPLFPSINLDNTLFDHSSLLLPDSSLFSQPTDFQPLDFIQSENENNQSNTLTNNKNKNNNNSNLVSTNENKEQVNNNNISIGKKSPKQFQDVLIPVTTSTKDGSTYTVLENVPIKRTHRRRGSHIDKDSLKCHQCNTSHTPEWRKGPEGPATLCNACGLAYAKKQKLAMAGNGQNKAANGNKNSIHNKISNCNTLTQHHMDYYHNIQSSINTSDNLTISASTPGSLTNPTDSFISSSQSGNKKHTFHEYITPLSQASSHVFSTKISNLQDKPLKSKSVSKSKFKQSNQSKFQKSVSEFPPLNQQVDNIFEKNKITLAQHKQQKKIKQNQFNINNSNNSLNNMGYNNSLNNLGYNNSISLTIASQPLNNNKNNNNNTTNACDQQVQHQDYVYLNGNSNGSLHSIDSSNGSNSSNETLITPTIMDPHQFNFIDPLTTTPTMNNSNITTITPLNQSNNSDMYLNSESTASTNGSFVQIVSPANFDPISQIVPIEEKSPTNGQSTTSFQHSIPSPPIDSLVNSHIIQTTPGDLCQDISPKSSLSSFSSPNLDNLSPSDGFNDLSVNTPYNSNNSNSSNVLSSPIDSNSSSMSCSMNSVYPNIEESCASSEFFGEMDILSNGLLDEPICSFSSVSIQHH</sequence>
<proteinExistence type="predicted"/>
<gene>
    <name evidence="7" type="ORF">CYY_008251</name>
</gene>
<dbReference type="InterPro" id="IPR051140">
    <property type="entry name" value="GATA_TF"/>
</dbReference>
<evidence type="ECO:0000256" key="2">
    <source>
        <dbReference type="ARBA" id="ARBA00022771"/>
    </source>
</evidence>
<dbReference type="EMBL" id="AJWJ01000493">
    <property type="protein sequence ID" value="KAF2070423.1"/>
    <property type="molecule type" value="Genomic_DNA"/>
</dbReference>
<reference evidence="7" key="1">
    <citation type="submission" date="2020-01" db="EMBL/GenBank/DDBJ databases">
        <title>Development of genomics and gene disruption for Polysphondylium violaceum indicates a role for the polyketide synthase stlB in stalk morphogenesis.</title>
        <authorList>
            <person name="Narita B."/>
            <person name="Kawabe Y."/>
            <person name="Kin K."/>
            <person name="Saito T."/>
            <person name="Gibbs R."/>
            <person name="Kuspa A."/>
            <person name="Muzny D."/>
            <person name="Queller D."/>
            <person name="Richards S."/>
            <person name="Strassman J."/>
            <person name="Sucgang R."/>
            <person name="Worley K."/>
            <person name="Schaap P."/>
        </authorList>
    </citation>
    <scope>NUCLEOTIDE SEQUENCE</scope>
    <source>
        <strain evidence="7">QSvi11</strain>
    </source>
</reference>
<dbReference type="Pfam" id="PF00320">
    <property type="entry name" value="GATA"/>
    <property type="match status" value="1"/>
</dbReference>
<keyword evidence="1" id="KW-0479">Metal-binding</keyword>
<evidence type="ECO:0000313" key="8">
    <source>
        <dbReference type="Proteomes" id="UP000695562"/>
    </source>
</evidence>
<dbReference type="PROSITE" id="PS00344">
    <property type="entry name" value="GATA_ZN_FINGER_1"/>
    <property type="match status" value="1"/>
</dbReference>
<dbReference type="GO" id="GO:0006355">
    <property type="term" value="P:regulation of DNA-templated transcription"/>
    <property type="evidence" value="ECO:0007669"/>
    <property type="project" value="InterPro"/>
</dbReference>
<evidence type="ECO:0000256" key="1">
    <source>
        <dbReference type="ARBA" id="ARBA00022723"/>
    </source>
</evidence>
<keyword evidence="2 4" id="KW-0863">Zinc-finger</keyword>
<feature type="region of interest" description="Disordered" evidence="5">
    <location>
        <begin position="79"/>
        <end position="117"/>
    </location>
</feature>
<feature type="region of interest" description="Disordered" evidence="5">
    <location>
        <begin position="561"/>
        <end position="580"/>
    </location>
</feature>
<name>A0A8J4UXF6_9MYCE</name>